<keyword evidence="1" id="KW-0812">Transmembrane</keyword>
<feature type="transmembrane region" description="Helical" evidence="1">
    <location>
        <begin position="111"/>
        <end position="133"/>
    </location>
</feature>
<dbReference type="Proteomes" id="UP000078454">
    <property type="component" value="Unassembled WGS sequence"/>
</dbReference>
<comment type="caution">
    <text evidence="2">The sequence shown here is derived from an EMBL/GenBank/DDBJ whole genome shotgun (WGS) entry which is preliminary data.</text>
</comment>
<dbReference type="OrthoDB" id="2615483at2"/>
<proteinExistence type="predicted"/>
<evidence type="ECO:0000256" key="1">
    <source>
        <dbReference type="SAM" id="Phobius"/>
    </source>
</evidence>
<sequence length="141" mass="15313">MSEQKSERKFHFLAVVLGIAIDNIGTMLSSGIIGSLYFANRPLEDQDINAIYTNGALLLLFLVVGLFWTFLGSYFTAKVAKRGELFNAAIIGVIGAGIGFDSILTQDIIPLWYELIGLVAIVPVSLLGGYLALKRKKTSQS</sequence>
<reference evidence="2 3" key="1">
    <citation type="submission" date="2016-05" db="EMBL/GenBank/DDBJ databases">
        <title>Paenibacillus sp. 1ZS3-15 nov., isolated from the rhizosphere soil.</title>
        <authorList>
            <person name="Zhang X.X."/>
            <person name="Zhang J."/>
        </authorList>
    </citation>
    <scope>NUCLEOTIDE SEQUENCE [LARGE SCALE GENOMIC DNA]</scope>
    <source>
        <strain evidence="2 3">1ZS3-15</strain>
    </source>
</reference>
<gene>
    <name evidence="2" type="ORF">A8708_10245</name>
</gene>
<accession>A0A198ANV8</accession>
<feature type="transmembrane region" description="Helical" evidence="1">
    <location>
        <begin position="85"/>
        <end position="105"/>
    </location>
</feature>
<dbReference type="STRING" id="1850517.A8708_10245"/>
<name>A0A198ANV8_9BACL</name>
<evidence type="ECO:0000313" key="2">
    <source>
        <dbReference type="EMBL" id="OAS22932.1"/>
    </source>
</evidence>
<dbReference type="AlphaFoldDB" id="A0A198ANV8"/>
<keyword evidence="1" id="KW-1133">Transmembrane helix</keyword>
<keyword evidence="3" id="KW-1185">Reference proteome</keyword>
<organism evidence="2 3">
    <name type="scientific">Paenibacillus oryzisoli</name>
    <dbReference type="NCBI Taxonomy" id="1850517"/>
    <lineage>
        <taxon>Bacteria</taxon>
        <taxon>Bacillati</taxon>
        <taxon>Bacillota</taxon>
        <taxon>Bacilli</taxon>
        <taxon>Bacillales</taxon>
        <taxon>Paenibacillaceae</taxon>
        <taxon>Paenibacillus</taxon>
    </lineage>
</organism>
<dbReference type="RefSeq" id="WP_068661978.1">
    <property type="nucleotide sequence ID" value="NZ_LYPB01000043.1"/>
</dbReference>
<feature type="transmembrane region" description="Helical" evidence="1">
    <location>
        <begin position="51"/>
        <end position="73"/>
    </location>
</feature>
<dbReference type="EMBL" id="LYPB01000043">
    <property type="protein sequence ID" value="OAS22932.1"/>
    <property type="molecule type" value="Genomic_DNA"/>
</dbReference>
<evidence type="ECO:0000313" key="3">
    <source>
        <dbReference type="Proteomes" id="UP000078454"/>
    </source>
</evidence>
<protein>
    <submittedName>
        <fullName evidence="2">Uncharacterized protein</fullName>
    </submittedName>
</protein>
<feature type="transmembrane region" description="Helical" evidence="1">
    <location>
        <begin position="12"/>
        <end position="39"/>
    </location>
</feature>
<keyword evidence="1" id="KW-0472">Membrane</keyword>